<evidence type="ECO:0000313" key="5">
    <source>
        <dbReference type="Proteomes" id="UP000540568"/>
    </source>
</evidence>
<feature type="transmembrane region" description="Helical" evidence="2">
    <location>
        <begin position="194"/>
        <end position="213"/>
    </location>
</feature>
<dbReference type="EMBL" id="JACGWV010000001">
    <property type="protein sequence ID" value="MBA8808255.1"/>
    <property type="molecule type" value="Genomic_DNA"/>
</dbReference>
<evidence type="ECO:0000256" key="3">
    <source>
        <dbReference type="SAM" id="SignalP"/>
    </source>
</evidence>
<feature type="transmembrane region" description="Helical" evidence="2">
    <location>
        <begin position="158"/>
        <end position="182"/>
    </location>
</feature>
<sequence>MSALALALVVLLTAISPAAAHAGGLSPTGVRGVVLDVSPRVPGLTVRAIEDGARLEVRNATATAVRVPAGGGQKRPVTVPAGTTRTWIDARATTLDRDLGDADRTTWSVPLTAGGTSVTVTGEHVAEPAPPALPWWALAAAVAGTLIAVARRARRPHVLLAVAGLTTVAASLVHVVGSTLAVQSAPLWGTFLDATGIGLLVWPLVVVAAVAAIRGRAGGVLGVCAGAGLSVVFILPDLTVFHFGVLPFAGPDALERLLVAVVLGTGTAAAVAGAGALRALADSGGGEGEALPPGPSPALNPNDDQNQNQRENS</sequence>
<feature type="transmembrane region" description="Helical" evidence="2">
    <location>
        <begin position="133"/>
        <end position="151"/>
    </location>
</feature>
<keyword evidence="2" id="KW-0812">Transmembrane</keyword>
<name>A0A7W3J8I7_9MICO</name>
<keyword evidence="3" id="KW-0732">Signal</keyword>
<evidence type="ECO:0000313" key="4">
    <source>
        <dbReference type="EMBL" id="MBA8808255.1"/>
    </source>
</evidence>
<feature type="region of interest" description="Disordered" evidence="1">
    <location>
        <begin position="283"/>
        <end position="313"/>
    </location>
</feature>
<keyword evidence="5" id="KW-1185">Reference proteome</keyword>
<dbReference type="AlphaFoldDB" id="A0A7W3J8I7"/>
<keyword evidence="2" id="KW-0472">Membrane</keyword>
<organism evidence="4 5">
    <name type="scientific">Promicromonospora sukumoe</name>
    <dbReference type="NCBI Taxonomy" id="88382"/>
    <lineage>
        <taxon>Bacteria</taxon>
        <taxon>Bacillati</taxon>
        <taxon>Actinomycetota</taxon>
        <taxon>Actinomycetes</taxon>
        <taxon>Micrococcales</taxon>
        <taxon>Promicromonosporaceae</taxon>
        <taxon>Promicromonospora</taxon>
    </lineage>
</organism>
<dbReference type="Proteomes" id="UP000540568">
    <property type="component" value="Unassembled WGS sequence"/>
</dbReference>
<dbReference type="RefSeq" id="WP_182616133.1">
    <property type="nucleotide sequence ID" value="NZ_BAAATF010000003.1"/>
</dbReference>
<keyword evidence="2" id="KW-1133">Transmembrane helix</keyword>
<evidence type="ECO:0000256" key="2">
    <source>
        <dbReference type="SAM" id="Phobius"/>
    </source>
</evidence>
<gene>
    <name evidence="4" type="ORF">FHX71_002197</name>
</gene>
<feature type="transmembrane region" description="Helical" evidence="2">
    <location>
        <begin position="220"/>
        <end position="245"/>
    </location>
</feature>
<feature type="signal peptide" evidence="3">
    <location>
        <begin position="1"/>
        <end position="22"/>
    </location>
</feature>
<feature type="chain" id="PRO_5031513165" evidence="3">
    <location>
        <begin position="23"/>
        <end position="313"/>
    </location>
</feature>
<feature type="compositionally biased region" description="Polar residues" evidence="1">
    <location>
        <begin position="302"/>
        <end position="313"/>
    </location>
</feature>
<evidence type="ECO:0000256" key="1">
    <source>
        <dbReference type="SAM" id="MobiDB-lite"/>
    </source>
</evidence>
<accession>A0A7W3J8I7</accession>
<proteinExistence type="predicted"/>
<reference evidence="4 5" key="1">
    <citation type="submission" date="2020-07" db="EMBL/GenBank/DDBJ databases">
        <title>Sequencing the genomes of 1000 actinobacteria strains.</title>
        <authorList>
            <person name="Klenk H.-P."/>
        </authorList>
    </citation>
    <scope>NUCLEOTIDE SEQUENCE [LARGE SCALE GENOMIC DNA]</scope>
    <source>
        <strain evidence="4 5">DSM 44121</strain>
    </source>
</reference>
<comment type="caution">
    <text evidence="4">The sequence shown here is derived from an EMBL/GenBank/DDBJ whole genome shotgun (WGS) entry which is preliminary data.</text>
</comment>
<protein>
    <submittedName>
        <fullName evidence="4">Uncharacterized protein</fullName>
    </submittedName>
</protein>
<feature type="transmembrane region" description="Helical" evidence="2">
    <location>
        <begin position="257"/>
        <end position="277"/>
    </location>
</feature>